<evidence type="ECO:0000256" key="3">
    <source>
        <dbReference type="ARBA" id="ARBA00022490"/>
    </source>
</evidence>
<dbReference type="SUPFAM" id="SSF50978">
    <property type="entry name" value="WD40 repeat-like"/>
    <property type="match status" value="1"/>
</dbReference>
<dbReference type="GO" id="GO:0036157">
    <property type="term" value="C:outer dynein arm"/>
    <property type="evidence" value="ECO:0007669"/>
    <property type="project" value="TreeGrafter"/>
</dbReference>
<evidence type="ECO:0008006" key="15">
    <source>
        <dbReference type="Google" id="ProtNLM"/>
    </source>
</evidence>
<comment type="similarity">
    <text evidence="2">Belongs to the dynein intermediate chain family.</text>
</comment>
<keyword evidence="8" id="KW-0969">Cilium</keyword>
<keyword evidence="4" id="KW-0853">WD repeat</keyword>
<evidence type="ECO:0000256" key="11">
    <source>
        <dbReference type="ARBA" id="ARBA00023273"/>
    </source>
</evidence>
<dbReference type="GO" id="GO:0005874">
    <property type="term" value="C:microtubule"/>
    <property type="evidence" value="ECO:0007669"/>
    <property type="project" value="UniProtKB-KW"/>
</dbReference>
<dbReference type="InterPro" id="IPR050687">
    <property type="entry name" value="Dynein_IC"/>
</dbReference>
<evidence type="ECO:0000313" key="13">
    <source>
        <dbReference type="EMBL" id="CAH1391423.1"/>
    </source>
</evidence>
<name>A0A9P0GZ04_NEZVI</name>
<keyword evidence="12" id="KW-0175">Coiled coil</keyword>
<keyword evidence="14" id="KW-1185">Reference proteome</keyword>
<keyword evidence="7" id="KW-0243">Dynein</keyword>
<evidence type="ECO:0000256" key="1">
    <source>
        <dbReference type="ARBA" id="ARBA00004430"/>
    </source>
</evidence>
<dbReference type="InterPro" id="IPR001680">
    <property type="entry name" value="WD40_rpt"/>
</dbReference>
<comment type="subcellular location">
    <subcellularLocation>
        <location evidence="1">Cytoplasm</location>
        <location evidence="1">Cytoskeleton</location>
        <location evidence="1">Cilium axoneme</location>
    </subcellularLocation>
</comment>
<organism evidence="13 14">
    <name type="scientific">Nezara viridula</name>
    <name type="common">Southern green stink bug</name>
    <name type="synonym">Cimex viridulus</name>
    <dbReference type="NCBI Taxonomy" id="85310"/>
    <lineage>
        <taxon>Eukaryota</taxon>
        <taxon>Metazoa</taxon>
        <taxon>Ecdysozoa</taxon>
        <taxon>Arthropoda</taxon>
        <taxon>Hexapoda</taxon>
        <taxon>Insecta</taxon>
        <taxon>Pterygota</taxon>
        <taxon>Neoptera</taxon>
        <taxon>Paraneoptera</taxon>
        <taxon>Hemiptera</taxon>
        <taxon>Heteroptera</taxon>
        <taxon>Panheteroptera</taxon>
        <taxon>Pentatomomorpha</taxon>
        <taxon>Pentatomoidea</taxon>
        <taxon>Pentatomidae</taxon>
        <taxon>Pentatominae</taxon>
        <taxon>Nezara</taxon>
    </lineage>
</organism>
<dbReference type="SMART" id="SM00320">
    <property type="entry name" value="WD40"/>
    <property type="match status" value="3"/>
</dbReference>
<evidence type="ECO:0000256" key="6">
    <source>
        <dbReference type="ARBA" id="ARBA00022737"/>
    </source>
</evidence>
<feature type="coiled-coil region" evidence="12">
    <location>
        <begin position="526"/>
        <end position="554"/>
    </location>
</feature>
<keyword evidence="10" id="KW-0206">Cytoskeleton</keyword>
<dbReference type="GO" id="GO:0003341">
    <property type="term" value="P:cilium movement"/>
    <property type="evidence" value="ECO:0007669"/>
    <property type="project" value="TreeGrafter"/>
</dbReference>
<dbReference type="GO" id="GO:0045504">
    <property type="term" value="F:dynein heavy chain binding"/>
    <property type="evidence" value="ECO:0007669"/>
    <property type="project" value="TreeGrafter"/>
</dbReference>
<evidence type="ECO:0000256" key="10">
    <source>
        <dbReference type="ARBA" id="ARBA00023212"/>
    </source>
</evidence>
<keyword evidence="6" id="KW-0677">Repeat</keyword>
<dbReference type="PANTHER" id="PTHR12442:SF7">
    <property type="entry name" value="DYNEIN AXONEMAL INTERMEDIATE CHAIN 2"/>
    <property type="match status" value="1"/>
</dbReference>
<dbReference type="InterPro" id="IPR015943">
    <property type="entry name" value="WD40/YVTN_repeat-like_dom_sf"/>
</dbReference>
<dbReference type="AlphaFoldDB" id="A0A9P0GZ04"/>
<dbReference type="GO" id="GO:0036158">
    <property type="term" value="P:outer dynein arm assembly"/>
    <property type="evidence" value="ECO:0007669"/>
    <property type="project" value="TreeGrafter"/>
</dbReference>
<evidence type="ECO:0000256" key="5">
    <source>
        <dbReference type="ARBA" id="ARBA00022701"/>
    </source>
</evidence>
<dbReference type="GO" id="GO:0045503">
    <property type="term" value="F:dynein light chain binding"/>
    <property type="evidence" value="ECO:0007669"/>
    <property type="project" value="TreeGrafter"/>
</dbReference>
<evidence type="ECO:0000313" key="14">
    <source>
        <dbReference type="Proteomes" id="UP001152798"/>
    </source>
</evidence>
<evidence type="ECO:0000256" key="9">
    <source>
        <dbReference type="ARBA" id="ARBA00023175"/>
    </source>
</evidence>
<keyword evidence="3" id="KW-0963">Cytoplasm</keyword>
<proteinExistence type="inferred from homology"/>
<keyword evidence="11" id="KW-0966">Cell projection</keyword>
<accession>A0A9P0GZ04</accession>
<evidence type="ECO:0000256" key="12">
    <source>
        <dbReference type="SAM" id="Coils"/>
    </source>
</evidence>
<dbReference type="PANTHER" id="PTHR12442">
    <property type="entry name" value="DYNEIN INTERMEDIATE CHAIN"/>
    <property type="match status" value="1"/>
</dbReference>
<evidence type="ECO:0000256" key="7">
    <source>
        <dbReference type="ARBA" id="ARBA00023017"/>
    </source>
</evidence>
<dbReference type="Proteomes" id="UP001152798">
    <property type="component" value="Chromosome 1"/>
</dbReference>
<dbReference type="InterPro" id="IPR036322">
    <property type="entry name" value="WD40_repeat_dom_sf"/>
</dbReference>
<evidence type="ECO:0000256" key="8">
    <source>
        <dbReference type="ARBA" id="ARBA00023069"/>
    </source>
</evidence>
<evidence type="ECO:0000256" key="4">
    <source>
        <dbReference type="ARBA" id="ARBA00022574"/>
    </source>
</evidence>
<dbReference type="EMBL" id="OV725077">
    <property type="protein sequence ID" value="CAH1391423.1"/>
    <property type="molecule type" value="Genomic_DNA"/>
</dbReference>
<dbReference type="Gene3D" id="2.130.10.10">
    <property type="entry name" value="YVTN repeat-like/Quinoprotein amine dehydrogenase"/>
    <property type="match status" value="1"/>
</dbReference>
<evidence type="ECO:0000256" key="2">
    <source>
        <dbReference type="ARBA" id="ARBA00011059"/>
    </source>
</evidence>
<keyword evidence="9" id="KW-0505">Motor protein</keyword>
<dbReference type="OrthoDB" id="366230at2759"/>
<reference evidence="13" key="1">
    <citation type="submission" date="2022-01" db="EMBL/GenBank/DDBJ databases">
        <authorList>
            <person name="King R."/>
        </authorList>
    </citation>
    <scope>NUCLEOTIDE SEQUENCE</scope>
</reference>
<protein>
    <recommendedName>
        <fullName evidence="15">Dynein intermediate chain 3, ciliary</fullName>
    </recommendedName>
</protein>
<gene>
    <name evidence="13" type="ORF">NEZAVI_LOCUS2445</name>
</gene>
<sequence>MEDIDAIEDVEGDPHEDEEQLKYRIDTAFSYVKTRNCFGRPTSHFKAIGPVSVLEKKPDMALKQSFLKRYPVPRSCQTDFGYSIHDLLTFKINYFEATIGPKSKDDFDTESATRMRKKMMKEETLLQNMPAIQRKAERCCMQSSAINIYENYFEPPTWDEPEEYAVIELRKIDKYEDFIDAPPRPVQSIAIEPFDGLEMAAAYSYLTYRKRDFITDCQCYIWNFEDTTKPLMTLEPTVPVTRLNYNPKLPQMLLGGLMTGQLCYWDLRASTTPAAFSGLHTTFREPPSGALWVHSKTGFDCFATSPDGQVIWYDVRYFDKPIESLILDFHAKDQAPSLANTVGVSTLEFEPTIPTRFMLGLETGNVLIGNRKGKTLQEKFSQPYYAFPAPVKSLVRNPSNLKCFLCVGGYQFKIFAEDCKESYIFWSQSHNCWLTAGTWSPTKHSVFYITRKDGYFDVWDLLQNVEKPVLSEELSTKPLRCCQVHESGKHIAAAGDDGTITLVEVSSHFYAQDKNERSLIAAMLERESKREKLIDARNREVKLQQRQREQLESMIVTETPDEKLKQRAREAFIKSLNAYDAKKHKQDHEGEEMEN</sequence>
<keyword evidence="5" id="KW-0493">Microtubule</keyword>